<accession>A0AAV5KQN9</accession>
<keyword evidence="3" id="KW-1185">Reference proteome</keyword>
<keyword evidence="1" id="KW-0472">Membrane</keyword>
<dbReference type="EMBL" id="BPVZ01000073">
    <property type="protein sequence ID" value="GKV26848.1"/>
    <property type="molecule type" value="Genomic_DNA"/>
</dbReference>
<evidence type="ECO:0000256" key="1">
    <source>
        <dbReference type="SAM" id="Phobius"/>
    </source>
</evidence>
<proteinExistence type="predicted"/>
<comment type="caution">
    <text evidence="2">The sequence shown here is derived from an EMBL/GenBank/DDBJ whole genome shotgun (WGS) entry which is preliminary data.</text>
</comment>
<gene>
    <name evidence="2" type="ORF">SLEP1_g36070</name>
</gene>
<keyword evidence="1" id="KW-0812">Transmembrane</keyword>
<reference evidence="2 3" key="1">
    <citation type="journal article" date="2021" name="Commun. Biol.">
        <title>The genome of Shorea leprosula (Dipterocarpaceae) highlights the ecological relevance of drought in aseasonal tropical rainforests.</title>
        <authorList>
            <person name="Ng K.K.S."/>
            <person name="Kobayashi M.J."/>
            <person name="Fawcett J.A."/>
            <person name="Hatakeyama M."/>
            <person name="Paape T."/>
            <person name="Ng C.H."/>
            <person name="Ang C.C."/>
            <person name="Tnah L.H."/>
            <person name="Lee C.T."/>
            <person name="Nishiyama T."/>
            <person name="Sese J."/>
            <person name="O'Brien M.J."/>
            <person name="Copetti D."/>
            <person name="Mohd Noor M.I."/>
            <person name="Ong R.C."/>
            <person name="Putra M."/>
            <person name="Sireger I.Z."/>
            <person name="Indrioko S."/>
            <person name="Kosugi Y."/>
            <person name="Izuno A."/>
            <person name="Isagi Y."/>
            <person name="Lee S.L."/>
            <person name="Shimizu K.K."/>
        </authorList>
    </citation>
    <scope>NUCLEOTIDE SEQUENCE [LARGE SCALE GENOMIC DNA]</scope>
    <source>
        <strain evidence="2">214</strain>
    </source>
</reference>
<evidence type="ECO:0000313" key="3">
    <source>
        <dbReference type="Proteomes" id="UP001054252"/>
    </source>
</evidence>
<evidence type="ECO:0000313" key="2">
    <source>
        <dbReference type="EMBL" id="GKV26848.1"/>
    </source>
</evidence>
<organism evidence="2 3">
    <name type="scientific">Rubroshorea leprosula</name>
    <dbReference type="NCBI Taxonomy" id="152421"/>
    <lineage>
        <taxon>Eukaryota</taxon>
        <taxon>Viridiplantae</taxon>
        <taxon>Streptophyta</taxon>
        <taxon>Embryophyta</taxon>
        <taxon>Tracheophyta</taxon>
        <taxon>Spermatophyta</taxon>
        <taxon>Magnoliopsida</taxon>
        <taxon>eudicotyledons</taxon>
        <taxon>Gunneridae</taxon>
        <taxon>Pentapetalae</taxon>
        <taxon>rosids</taxon>
        <taxon>malvids</taxon>
        <taxon>Malvales</taxon>
        <taxon>Dipterocarpaceae</taxon>
        <taxon>Rubroshorea</taxon>
    </lineage>
</organism>
<dbReference type="Proteomes" id="UP001054252">
    <property type="component" value="Unassembled WGS sequence"/>
</dbReference>
<name>A0AAV5KQN9_9ROSI</name>
<feature type="transmembrane region" description="Helical" evidence="1">
    <location>
        <begin position="7"/>
        <end position="25"/>
    </location>
</feature>
<sequence length="45" mass="5193">MQQLCQIVLLPEFSIIFIVPFWSLLLSRGVWDAYSTLLNAWIGPI</sequence>
<protein>
    <submittedName>
        <fullName evidence="2">Uncharacterized protein</fullName>
    </submittedName>
</protein>
<keyword evidence="1" id="KW-1133">Transmembrane helix</keyword>
<dbReference type="AlphaFoldDB" id="A0AAV5KQN9"/>